<protein>
    <submittedName>
        <fullName evidence="1">Uncharacterized protein</fullName>
    </submittedName>
</protein>
<reference evidence="2" key="1">
    <citation type="journal article" date="2023" name="Front. Plant Sci.">
        <title>Chromosomal-level genome assembly of Melastoma candidum provides insights into trichome evolution.</title>
        <authorList>
            <person name="Zhong Y."/>
            <person name="Wu W."/>
            <person name="Sun C."/>
            <person name="Zou P."/>
            <person name="Liu Y."/>
            <person name="Dai S."/>
            <person name="Zhou R."/>
        </authorList>
    </citation>
    <scope>NUCLEOTIDE SEQUENCE [LARGE SCALE GENOMIC DNA]</scope>
</reference>
<evidence type="ECO:0000313" key="2">
    <source>
        <dbReference type="Proteomes" id="UP001057402"/>
    </source>
</evidence>
<dbReference type="EMBL" id="CM042887">
    <property type="protein sequence ID" value="KAI4330452.1"/>
    <property type="molecule type" value="Genomic_DNA"/>
</dbReference>
<accession>A0ACB9N3P9</accession>
<keyword evidence="2" id="KW-1185">Reference proteome</keyword>
<proteinExistence type="predicted"/>
<gene>
    <name evidence="1" type="ORF">MLD38_028742</name>
</gene>
<organism evidence="1 2">
    <name type="scientific">Melastoma candidum</name>
    <dbReference type="NCBI Taxonomy" id="119954"/>
    <lineage>
        <taxon>Eukaryota</taxon>
        <taxon>Viridiplantae</taxon>
        <taxon>Streptophyta</taxon>
        <taxon>Embryophyta</taxon>
        <taxon>Tracheophyta</taxon>
        <taxon>Spermatophyta</taxon>
        <taxon>Magnoliopsida</taxon>
        <taxon>eudicotyledons</taxon>
        <taxon>Gunneridae</taxon>
        <taxon>Pentapetalae</taxon>
        <taxon>rosids</taxon>
        <taxon>malvids</taxon>
        <taxon>Myrtales</taxon>
        <taxon>Melastomataceae</taxon>
        <taxon>Melastomatoideae</taxon>
        <taxon>Melastomateae</taxon>
        <taxon>Melastoma</taxon>
    </lineage>
</organism>
<dbReference type="Proteomes" id="UP001057402">
    <property type="component" value="Chromosome 8"/>
</dbReference>
<comment type="caution">
    <text evidence="1">The sequence shown here is derived from an EMBL/GenBank/DDBJ whole genome shotgun (WGS) entry which is preliminary data.</text>
</comment>
<name>A0ACB9N3P9_9MYRT</name>
<evidence type="ECO:0000313" key="1">
    <source>
        <dbReference type="EMBL" id="KAI4330452.1"/>
    </source>
</evidence>
<sequence>MPLFEVAAAHPNFLNHLGALRSQSRTNGRLLPGSCSFANRKTFSPLWRPSRIRKKMWFEIRPAKLTVEAIATLELKCSDLGKHVGTSLDDPPPDDESSPSGSRSEGDDDLAVYEREKLRRRRISNANKGNTPWNKGRKHTAETLQRIRERTRIAMQDPKVRMKLSELGHAQTNATKLKISAGVRMRWERRRQLQLVQETCYLKWQNLIAEACRRGYNGEDELRWDSYKMLNEQLKQEWTETIEQRKGMPRSKGCRRPPKSLEQRRKIAEAISAKWTDPEYRDRVRSGLAKHHGTVDGGERKPRRSPSSITRPRRNSLPKKRDSAVGNVLKRDSADRKAKLRKSKGPLFKDPQARSKLDMIKSIRAQRAALGTNKMEAIERTRLLIGEAERAALALEVVATKSPVARASLIETRKLIAKAIHSLESVEIDSELTSSKEYGRYPSWPTLVQGFHYKGSTTESSSIDPATMELNGTATGVNGWKRELDTGKFSLLQFMEASDEVLSTSGEVTVNEQELLGTTMGGNKRLQMPNGTVLTSMVTSTKKWVRGRLVEVEDQRKE</sequence>